<protein>
    <submittedName>
        <fullName evidence="4">Prepilin-type N-terminal cleavage/methylation domain-containing protein</fullName>
    </submittedName>
</protein>
<keyword evidence="3" id="KW-0472">Membrane</keyword>
<sequence>MKSEKGFTLLEMLLVLVIFSSILTIALPGIRRIEAYWQLQSVTQRIVADLRESQAFAMAHSDYHEIRFAIFDPRYAVYEGVTRVRSVEYPKGIFYPYGYSQLPYNHVRFDGTGHVTTSGTIPLVNAYGDRTTIVIYMHTGRVAVTGVAKK</sequence>
<keyword evidence="3" id="KW-0812">Transmembrane</keyword>
<keyword evidence="2" id="KW-0178">Competence</keyword>
<proteinExistence type="predicted"/>
<gene>
    <name evidence="4" type="ORF">DNHGIG_01360</name>
</gene>
<comment type="caution">
    <text evidence="4">The sequence shown here is derived from an EMBL/GenBank/DDBJ whole genome shotgun (WGS) entry which is preliminary data.</text>
</comment>
<dbReference type="AlphaFoldDB" id="A0AAV4L9U8"/>
<dbReference type="GO" id="GO:0009986">
    <property type="term" value="C:cell surface"/>
    <property type="evidence" value="ECO:0007669"/>
    <property type="project" value="UniProtKB-SubCell"/>
</dbReference>
<evidence type="ECO:0000256" key="2">
    <source>
        <dbReference type="ARBA" id="ARBA00023287"/>
    </source>
</evidence>
<dbReference type="InterPro" id="IPR016785">
    <property type="entry name" value="ComGD"/>
</dbReference>
<evidence type="ECO:0000256" key="3">
    <source>
        <dbReference type="SAM" id="Phobius"/>
    </source>
</evidence>
<reference evidence="4" key="1">
    <citation type="journal article" date="2023" name="Int. J. Syst. Evol. Microbiol.">
        <title>Collibacillus ludicampi gen. nov., sp. nov., a new soil bacterium of the family Alicyclobacillaceae.</title>
        <authorList>
            <person name="Jojima T."/>
            <person name="Ioku Y."/>
            <person name="Fukuta Y."/>
            <person name="Shirasaka N."/>
            <person name="Matsumura Y."/>
            <person name="Mori M."/>
        </authorList>
    </citation>
    <scope>NUCLEOTIDE SEQUENCE</scope>
    <source>
        <strain evidence="4">TP075</strain>
    </source>
</reference>
<evidence type="ECO:0000313" key="4">
    <source>
        <dbReference type="EMBL" id="GIM44587.1"/>
    </source>
</evidence>
<dbReference type="PROSITE" id="PS00409">
    <property type="entry name" value="PROKAR_NTER_METHYL"/>
    <property type="match status" value="1"/>
</dbReference>
<evidence type="ECO:0000313" key="5">
    <source>
        <dbReference type="Proteomes" id="UP001057291"/>
    </source>
</evidence>
<accession>A0AAV4L9U8</accession>
<organism evidence="4 5">
    <name type="scientific">Collibacillus ludicampi</name>
    <dbReference type="NCBI Taxonomy" id="2771369"/>
    <lineage>
        <taxon>Bacteria</taxon>
        <taxon>Bacillati</taxon>
        <taxon>Bacillota</taxon>
        <taxon>Bacilli</taxon>
        <taxon>Bacillales</taxon>
        <taxon>Alicyclobacillaceae</taxon>
        <taxon>Collibacillus</taxon>
    </lineage>
</organism>
<dbReference type="Pfam" id="PF07963">
    <property type="entry name" value="N_methyl"/>
    <property type="match status" value="1"/>
</dbReference>
<keyword evidence="3" id="KW-1133">Transmembrane helix</keyword>
<name>A0AAV4L9U8_9BACL</name>
<dbReference type="RefSeq" id="WP_282197858.1">
    <property type="nucleotide sequence ID" value="NZ_BOQE01000001.1"/>
</dbReference>
<dbReference type="InterPro" id="IPR012902">
    <property type="entry name" value="N_methyl_site"/>
</dbReference>
<keyword evidence="5" id="KW-1185">Reference proteome</keyword>
<dbReference type="PIRSF" id="PIRSF021292">
    <property type="entry name" value="Competence_ComGD"/>
    <property type="match status" value="1"/>
</dbReference>
<dbReference type="SUPFAM" id="SSF54523">
    <property type="entry name" value="Pili subunits"/>
    <property type="match status" value="1"/>
</dbReference>
<evidence type="ECO:0000256" key="1">
    <source>
        <dbReference type="ARBA" id="ARBA00004241"/>
    </source>
</evidence>
<comment type="subcellular location">
    <subcellularLocation>
        <location evidence="1">Cell surface</location>
    </subcellularLocation>
</comment>
<feature type="transmembrane region" description="Helical" evidence="3">
    <location>
        <begin position="12"/>
        <end position="30"/>
    </location>
</feature>
<dbReference type="NCBIfam" id="TIGR02532">
    <property type="entry name" value="IV_pilin_GFxxxE"/>
    <property type="match status" value="1"/>
</dbReference>
<dbReference type="GO" id="GO:0030420">
    <property type="term" value="P:establishment of competence for transformation"/>
    <property type="evidence" value="ECO:0007669"/>
    <property type="project" value="UniProtKB-KW"/>
</dbReference>
<dbReference type="EMBL" id="BOQE01000001">
    <property type="protein sequence ID" value="GIM44587.1"/>
    <property type="molecule type" value="Genomic_DNA"/>
</dbReference>
<dbReference type="Proteomes" id="UP001057291">
    <property type="component" value="Unassembled WGS sequence"/>
</dbReference>
<dbReference type="InterPro" id="IPR045584">
    <property type="entry name" value="Pilin-like"/>
</dbReference>